<protein>
    <submittedName>
        <fullName evidence="1">RCG21927</fullName>
    </submittedName>
</protein>
<organism evidence="1 2">
    <name type="scientific">Rattus norvegicus</name>
    <name type="common">Rat</name>
    <dbReference type="NCBI Taxonomy" id="10116"/>
    <lineage>
        <taxon>Eukaryota</taxon>
        <taxon>Metazoa</taxon>
        <taxon>Chordata</taxon>
        <taxon>Craniata</taxon>
        <taxon>Vertebrata</taxon>
        <taxon>Euteleostomi</taxon>
        <taxon>Mammalia</taxon>
        <taxon>Eutheria</taxon>
        <taxon>Euarchontoglires</taxon>
        <taxon>Glires</taxon>
        <taxon>Rodentia</taxon>
        <taxon>Myomorpha</taxon>
        <taxon>Muroidea</taxon>
        <taxon>Muridae</taxon>
        <taxon>Murinae</taxon>
        <taxon>Rattus</taxon>
    </lineage>
</organism>
<reference evidence="1 2" key="1">
    <citation type="submission" date="2005-07" db="EMBL/GenBank/DDBJ databases">
        <authorList>
            <person name="Mural R.J."/>
            <person name="Li P.W."/>
            <person name="Adams M.D."/>
            <person name="Amanatides P.G."/>
            <person name="Baden-Tillson H."/>
            <person name="Barnstead M."/>
            <person name="Chin S.H."/>
            <person name="Dew I."/>
            <person name="Evans C.A."/>
            <person name="Ferriera S."/>
            <person name="Flanigan M."/>
            <person name="Fosler C."/>
            <person name="Glodek A."/>
            <person name="Gu Z."/>
            <person name="Holt R.A."/>
            <person name="Jennings D."/>
            <person name="Kraft C.L."/>
            <person name="Lu F."/>
            <person name="Nguyen T."/>
            <person name="Nusskern D.R."/>
            <person name="Pfannkoch C.M."/>
            <person name="Sitter C."/>
            <person name="Sutton G.G."/>
            <person name="Venter J.C."/>
            <person name="Wang Z."/>
            <person name="Woodage T."/>
            <person name="Zheng X.H."/>
            <person name="Zhong F."/>
        </authorList>
    </citation>
    <scope>NUCLEOTIDE SEQUENCE [LARGE SCALE GENOMIC DNA]</scope>
    <source>
        <strain>BN</strain>
        <strain evidence="2">Sprague-Dawley</strain>
    </source>
</reference>
<sequence>MRATRLWAAEEVGGDLPEGTWDGGATEHLVGSSSYSVRSWSEASGQQPSRGTHLTEGGETVPSFPAWAWVKTTKKRSHHLHS</sequence>
<feature type="non-terminal residue" evidence="1">
    <location>
        <position position="82"/>
    </location>
</feature>
<accession>A6J273</accession>
<gene>
    <name evidence="1" type="ORF">rCG_21927</name>
</gene>
<dbReference type="EMBL" id="CH473973">
    <property type="protein sequence ID" value="EDM14012.1"/>
    <property type="molecule type" value="Genomic_DNA"/>
</dbReference>
<name>A6J273_RAT</name>
<dbReference type="AlphaFoldDB" id="A6J273"/>
<dbReference type="Proteomes" id="UP000234681">
    <property type="component" value="Chromosome 12"/>
</dbReference>
<evidence type="ECO:0000313" key="2">
    <source>
        <dbReference type="Proteomes" id="UP000234681"/>
    </source>
</evidence>
<evidence type="ECO:0000313" key="1">
    <source>
        <dbReference type="EMBL" id="EDM14012.1"/>
    </source>
</evidence>
<proteinExistence type="predicted"/>